<comment type="similarity">
    <text evidence="4 13">Belongs to the acetyltransferase family.</text>
</comment>
<dbReference type="Gene3D" id="3.40.630.30">
    <property type="match status" value="1"/>
</dbReference>
<sequence>MSRRAALGWPRGSRLLFHKYERIGVPTCSCYPPMKKRCFSAPQGRFSSTSSVRRQDGVTSLESNEYQKQLGRTAKEKLADKDFFFSLLSSASTKREAKSYLSRFKAKNSAPAKDLPEQRGVDYVSTNFVQSGVNLGGGVFGMARAVDNHPVFRQEATLESSPSMAAASEERLHIALVKIRGPQLLNDQTLGEVGRTLSQLSLLGMGCCVVIDTGFPQSDPSWRSRSLEQADRMLAAIDANNDLDSRRLDDVIRLALSSSDALSVSSRGLILSPLRRGRIVVIPPIGYTEETLRAVPIRANDVVLALTKEFTGLSVRARPDDNPHELARMISKLQEEVSVDRLIILDPAGGIPSLKRPSQSHVFVNLEQEFEEIRNELKEGMVASDSPATDDQNGKQQQVSSLARSNPFSTFVEREVVSLPREQEVTVSGRPNNIRIPDLETHLDNLELLHSALTYLPPSSSGIITTPQDAANSSSSSRDPSQLSTVATRRQRNPLIHNLLTDKPSHSASLPAGRLGAANNGSSSYNTTPVTHSTFVKKGMPLTLFPDPRVHTWKPPINGESQMTLNDPHIDLPRLVQLIEDSFNRKLDVQHYLNRVSDRLAGLIIAGEYEGGAVLTWELPPGVPNDGSEESRSRMVPYLDKFAVLKRSQGAGGVADIVFNAMVRTCLPKGVCWRSRRDNPVNKWYFERARGTWKLPGSNWTMFWTTDGVPENDRIFRDYEGVCRGIEPSWADNKHVVD</sequence>
<evidence type="ECO:0000313" key="16">
    <source>
        <dbReference type="EMBL" id="PGH00900.1"/>
    </source>
</evidence>
<dbReference type="OrthoDB" id="5585968at2759"/>
<evidence type="ECO:0000256" key="12">
    <source>
        <dbReference type="ARBA" id="ARBA00048372"/>
    </source>
</evidence>
<evidence type="ECO:0000256" key="2">
    <source>
        <dbReference type="ARBA" id="ARBA00004173"/>
    </source>
</evidence>
<dbReference type="PIRSF" id="PIRSF007892">
    <property type="entry name" value="NAGS_fungal"/>
    <property type="match status" value="1"/>
</dbReference>
<dbReference type="InterPro" id="IPR006855">
    <property type="entry name" value="Vertebrate-like_GNAT_dom"/>
</dbReference>
<dbReference type="PANTHER" id="PTHR23342:SF4">
    <property type="entry name" value="AMINO-ACID ACETYLTRANSFERASE, MITOCHONDRIAL"/>
    <property type="match status" value="1"/>
</dbReference>
<evidence type="ECO:0000256" key="5">
    <source>
        <dbReference type="ARBA" id="ARBA00012697"/>
    </source>
</evidence>
<evidence type="ECO:0000259" key="15">
    <source>
        <dbReference type="PROSITE" id="PS51731"/>
    </source>
</evidence>
<name>A0A2B7WWD1_9EURO</name>
<feature type="domain" description="N-acetyltransferase" evidence="15">
    <location>
        <begin position="559"/>
        <end position="728"/>
    </location>
</feature>
<evidence type="ECO:0000256" key="6">
    <source>
        <dbReference type="ARBA" id="ARBA00018802"/>
    </source>
</evidence>
<keyword evidence="11 13" id="KW-0012">Acyltransferase</keyword>
<dbReference type="UniPathway" id="UPA00068">
    <property type="reaction ID" value="UER00106"/>
</dbReference>
<evidence type="ECO:0000256" key="9">
    <source>
        <dbReference type="ARBA" id="ARBA00022946"/>
    </source>
</evidence>
<comment type="subcellular location">
    <subcellularLocation>
        <location evidence="2 13">Mitochondrion</location>
    </subcellularLocation>
</comment>
<dbReference type="GO" id="GO:0006526">
    <property type="term" value="P:L-arginine biosynthetic process"/>
    <property type="evidence" value="ECO:0007669"/>
    <property type="project" value="UniProtKB-UniPathway"/>
</dbReference>
<feature type="compositionally biased region" description="Polar residues" evidence="14">
    <location>
        <begin position="386"/>
        <end position="404"/>
    </location>
</feature>
<dbReference type="PROSITE" id="PS51731">
    <property type="entry name" value="GNAT_NAGS"/>
    <property type="match status" value="1"/>
</dbReference>
<keyword evidence="17" id="KW-1185">Reference proteome</keyword>
<evidence type="ECO:0000256" key="3">
    <source>
        <dbReference type="ARBA" id="ARBA00004925"/>
    </source>
</evidence>
<dbReference type="GO" id="GO:0006592">
    <property type="term" value="P:ornithine biosynthetic process"/>
    <property type="evidence" value="ECO:0007669"/>
    <property type="project" value="TreeGrafter"/>
</dbReference>
<dbReference type="FunFam" id="3.40.630.30:FF:000049">
    <property type="entry name" value="Amino-acid acetyltransferase, mitochondrial"/>
    <property type="match status" value="1"/>
</dbReference>
<feature type="region of interest" description="Disordered" evidence="14">
    <location>
        <begin position="464"/>
        <end position="525"/>
    </location>
</feature>
<proteinExistence type="inferred from homology"/>
<dbReference type="AlphaFoldDB" id="A0A2B7WWD1"/>
<dbReference type="EC" id="2.3.1.1" evidence="5 13"/>
<accession>A0A2B7WWD1</accession>
<dbReference type="GO" id="GO:0004042">
    <property type="term" value="F:L-glutamate N-acetyltransferase activity"/>
    <property type="evidence" value="ECO:0007669"/>
    <property type="project" value="InterPro"/>
</dbReference>
<feature type="region of interest" description="Disordered" evidence="14">
    <location>
        <begin position="383"/>
        <end position="404"/>
    </location>
</feature>
<comment type="catalytic activity">
    <reaction evidence="12 13">
        <text>L-glutamate + acetyl-CoA = N-acetyl-L-glutamate + CoA + H(+)</text>
        <dbReference type="Rhea" id="RHEA:24292"/>
        <dbReference type="ChEBI" id="CHEBI:15378"/>
        <dbReference type="ChEBI" id="CHEBI:29985"/>
        <dbReference type="ChEBI" id="CHEBI:44337"/>
        <dbReference type="ChEBI" id="CHEBI:57287"/>
        <dbReference type="ChEBI" id="CHEBI:57288"/>
        <dbReference type="EC" id="2.3.1.1"/>
    </reaction>
</comment>
<feature type="compositionally biased region" description="Low complexity" evidence="14">
    <location>
        <begin position="473"/>
        <end position="484"/>
    </location>
</feature>
<comment type="caution">
    <text evidence="16">The sequence shown here is derived from an EMBL/GenBank/DDBJ whole genome shotgun (WGS) entry which is preliminary data.</text>
</comment>
<evidence type="ECO:0000256" key="14">
    <source>
        <dbReference type="SAM" id="MobiDB-lite"/>
    </source>
</evidence>
<keyword evidence="9" id="KW-0809">Transit peptide</keyword>
<keyword evidence="7 13" id="KW-0028">Amino-acid biosynthesis</keyword>
<dbReference type="PANTHER" id="PTHR23342">
    <property type="entry name" value="N-ACETYLGLUTAMATE SYNTHASE"/>
    <property type="match status" value="1"/>
</dbReference>
<gene>
    <name evidence="16" type="ORF">GX51_05564</name>
</gene>
<evidence type="ECO:0000256" key="8">
    <source>
        <dbReference type="ARBA" id="ARBA00022679"/>
    </source>
</evidence>
<keyword evidence="10 13" id="KW-0496">Mitochondrion</keyword>
<protein>
    <recommendedName>
        <fullName evidence="6 13">Amino-acid acetyltransferase, mitochondrial</fullName>
        <ecNumber evidence="5 13">2.3.1.1</ecNumber>
    </recommendedName>
    <alternativeName>
        <fullName evidence="13">Glutamate N-acetyltransferase</fullName>
    </alternativeName>
    <alternativeName>
        <fullName evidence="13">N-acetylglutamate synthase</fullName>
    </alternativeName>
</protein>
<comment type="pathway">
    <text evidence="3 13">Amino-acid biosynthesis; L-arginine biosynthesis; N(2)-acetyl-L-ornithine from L-glutamate: step 1/4.</text>
</comment>
<dbReference type="InterPro" id="IPR011190">
    <property type="entry name" value="GlcNAc_Synth_fun"/>
</dbReference>
<dbReference type="Pfam" id="PF04768">
    <property type="entry name" value="NAT"/>
    <property type="match status" value="1"/>
</dbReference>
<evidence type="ECO:0000256" key="7">
    <source>
        <dbReference type="ARBA" id="ARBA00022605"/>
    </source>
</evidence>
<comment type="function">
    <text evidence="1 13">N-acetylglutamate synthase involved in arginine biosynthesis.</text>
</comment>
<dbReference type="STRING" id="2060905.A0A2B7WWD1"/>
<dbReference type="Proteomes" id="UP000224080">
    <property type="component" value="Unassembled WGS sequence"/>
</dbReference>
<evidence type="ECO:0000256" key="10">
    <source>
        <dbReference type="ARBA" id="ARBA00023128"/>
    </source>
</evidence>
<dbReference type="GO" id="GO:0005759">
    <property type="term" value="C:mitochondrial matrix"/>
    <property type="evidence" value="ECO:0007669"/>
    <property type="project" value="TreeGrafter"/>
</dbReference>
<evidence type="ECO:0000313" key="17">
    <source>
        <dbReference type="Proteomes" id="UP000224080"/>
    </source>
</evidence>
<reference evidence="16 17" key="1">
    <citation type="submission" date="2017-10" db="EMBL/GenBank/DDBJ databases">
        <title>Comparative genomics in systemic dimorphic fungi from Ajellomycetaceae.</title>
        <authorList>
            <person name="Munoz J.F."/>
            <person name="Mcewen J.G."/>
            <person name="Clay O.K."/>
            <person name="Cuomo C.A."/>
        </authorList>
    </citation>
    <scope>NUCLEOTIDE SEQUENCE [LARGE SCALE GENOMIC DNA]</scope>
    <source>
        <strain evidence="16 17">UAMH130</strain>
    </source>
</reference>
<organism evidence="16 17">
    <name type="scientific">Blastomyces parvus</name>
    <dbReference type="NCBI Taxonomy" id="2060905"/>
    <lineage>
        <taxon>Eukaryota</taxon>
        <taxon>Fungi</taxon>
        <taxon>Dikarya</taxon>
        <taxon>Ascomycota</taxon>
        <taxon>Pezizomycotina</taxon>
        <taxon>Eurotiomycetes</taxon>
        <taxon>Eurotiomycetidae</taxon>
        <taxon>Onygenales</taxon>
        <taxon>Ajellomycetaceae</taxon>
        <taxon>Blastomyces</taxon>
    </lineage>
</organism>
<dbReference type="EMBL" id="PDNC01000079">
    <property type="protein sequence ID" value="PGH00900.1"/>
    <property type="molecule type" value="Genomic_DNA"/>
</dbReference>
<evidence type="ECO:0000256" key="13">
    <source>
        <dbReference type="PIRNR" id="PIRNR007892"/>
    </source>
</evidence>
<evidence type="ECO:0000256" key="11">
    <source>
        <dbReference type="ARBA" id="ARBA00023315"/>
    </source>
</evidence>
<evidence type="ECO:0000256" key="1">
    <source>
        <dbReference type="ARBA" id="ARBA00002294"/>
    </source>
</evidence>
<keyword evidence="8 13" id="KW-0808">Transferase</keyword>
<evidence type="ECO:0000256" key="4">
    <source>
        <dbReference type="ARBA" id="ARBA00008694"/>
    </source>
</evidence>